<dbReference type="Pfam" id="PF13765">
    <property type="entry name" value="PRY"/>
    <property type="match status" value="1"/>
</dbReference>
<dbReference type="InterPro" id="IPR003879">
    <property type="entry name" value="Butyrophylin_SPRY"/>
</dbReference>
<dbReference type="InterPro" id="IPR032675">
    <property type="entry name" value="LRR_dom_sf"/>
</dbReference>
<dbReference type="SUPFAM" id="SSF57850">
    <property type="entry name" value="RING/U-box"/>
    <property type="match status" value="1"/>
</dbReference>
<proteinExistence type="predicted"/>
<dbReference type="InterPro" id="IPR001870">
    <property type="entry name" value="B30.2/SPRY"/>
</dbReference>
<dbReference type="PROSITE" id="PS50188">
    <property type="entry name" value="B302_SPRY"/>
    <property type="match status" value="1"/>
</dbReference>
<dbReference type="InterPro" id="IPR043136">
    <property type="entry name" value="B30.2/SPRY_sf"/>
</dbReference>
<keyword evidence="6" id="KW-0547">Nucleotide-binding</keyword>
<dbReference type="InterPro" id="IPR051261">
    <property type="entry name" value="NLR"/>
</dbReference>
<comment type="subcellular location">
    <subcellularLocation>
        <location evidence="1">Cytoplasm</location>
    </subcellularLocation>
</comment>
<evidence type="ECO:0000256" key="9">
    <source>
        <dbReference type="ARBA" id="ARBA00022840"/>
    </source>
</evidence>
<dbReference type="InterPro" id="IPR029495">
    <property type="entry name" value="NACHT-assoc"/>
</dbReference>
<evidence type="ECO:0000256" key="8">
    <source>
        <dbReference type="ARBA" id="ARBA00022833"/>
    </source>
</evidence>
<feature type="domain" description="B30.2/SPRY" evidence="12">
    <location>
        <begin position="974"/>
        <end position="1165"/>
    </location>
</feature>
<dbReference type="GO" id="GO:0008270">
    <property type="term" value="F:zinc ion binding"/>
    <property type="evidence" value="ECO:0007669"/>
    <property type="project" value="UniProtKB-KW"/>
</dbReference>
<dbReference type="InterPro" id="IPR001841">
    <property type="entry name" value="Znf_RING"/>
</dbReference>
<dbReference type="InterPro" id="IPR013320">
    <property type="entry name" value="ConA-like_dom_sf"/>
</dbReference>
<dbReference type="EMBL" id="JADWDJ010000007">
    <property type="protein sequence ID" value="KAG5278190.1"/>
    <property type="molecule type" value="Genomic_DNA"/>
</dbReference>
<dbReference type="PANTHER" id="PTHR24106">
    <property type="entry name" value="NACHT, LRR AND CARD DOMAINS-CONTAINING"/>
    <property type="match status" value="1"/>
</dbReference>
<dbReference type="FunFam" id="3.40.50.300:FF:000210">
    <property type="entry name" value="Si:dkey-16p6.1"/>
    <property type="match status" value="1"/>
</dbReference>
<dbReference type="PRINTS" id="PR01407">
    <property type="entry name" value="BUTYPHLNCDUF"/>
</dbReference>
<dbReference type="Gene3D" id="3.30.40.10">
    <property type="entry name" value="Zinc/RING finger domain, C3HC4 (zinc finger)"/>
    <property type="match status" value="1"/>
</dbReference>
<dbReference type="InterPro" id="IPR013083">
    <property type="entry name" value="Znf_RING/FYVE/PHD"/>
</dbReference>
<evidence type="ECO:0000256" key="3">
    <source>
        <dbReference type="ARBA" id="ARBA00022614"/>
    </source>
</evidence>
<dbReference type="InterPro" id="IPR041075">
    <property type="entry name" value="NOD1/2_WH"/>
</dbReference>
<keyword evidence="8" id="KW-0862">Zinc</keyword>
<evidence type="ECO:0000256" key="7">
    <source>
        <dbReference type="ARBA" id="ARBA00022771"/>
    </source>
</evidence>
<evidence type="ECO:0000259" key="11">
    <source>
        <dbReference type="PROSITE" id="PS50089"/>
    </source>
</evidence>
<dbReference type="InterPro" id="IPR017907">
    <property type="entry name" value="Znf_RING_CS"/>
</dbReference>
<keyword evidence="7 10" id="KW-0863">Zinc-finger</keyword>
<keyword evidence="15" id="KW-1185">Reference proteome</keyword>
<keyword evidence="5" id="KW-0677">Repeat</keyword>
<sequence>MERVSGPPLTQGQSRCGVCELLPSDPLSISACGHSFCRPCLSSYWAGTGGPTCPRCADQHRAQLKIPCADDGQGSSGPGLIGAPVMSSIATASDGGSICNPTFAGCQIYGPVTFNNETQSTSTGRRLSEKEQEEALLQEVHIDHKARMKKRFECIFEGIETKANKKLLNKIYTDLYITEVESEGINDEHEVWQLETAFKKQSAQDAPINCNDIFKPLPGEEGNIRVVLTKGVAGIGKTVSVQKFVLDWAEGSANQNIRFMFVFPFRVLNSIKEKHSLQKLLLGFHPELKSLGDTNEYYDDSRTILIFDGLDESRLPLNFQGNEAFFDVSKVASMDELITNLIQGNLLPSALVWVTSRPAATCLIPTKYVDQMTEVRGFNEAQKEEYFRKRCEDATQAELIIAHIKTSRSLQVMCHIPVFCWIAATVFQQILKRTKEDNAEIPKTLTQMYSHFLLIQMSIKDQKYHGGHGGTDKGGLLSSHGEAVLKLAKLAFKQTLAGNVMFYEDNLLECGIDVNEASVYSGMCTELFREESVFYQQKVYCFVHLSIQEFLAAFHAFATHTSGSLEELKPLLRVRASKGRPRTGDELSLEQFLKDSLYTALNSRNGHLDLFLRFLLGVTLESNQRLLRGLLPRLQSSTETVRHMIEYIKAYKGKGLSPERCINLFHCLMEMNDSSMHREIQEYLQLEGSRKALSSSFCSCLAHVLLMSGEVLDEVDLRKYNTSSDEGRRRLVPVVKCCRRALFSACNLNETSCEVMACALQSADCHLVEMDLHRNVLQDAGAERLFTAMLSPNCKLEILRISDCNVTEKSSGSLCSVLLSPHCHLRVLDMSGNQLKDSGATLICKGLKNPHCTLEILRLECCGLTAASCRGLASVLQRPGSALRELDLTDNDLRDAGAKLLSTGLGNSHCKLQILKLVGCLISEEGCLFLASALKSNPSHLLELDLSYNHPGNSGAELLTATPIDPGSTPRAVNVDHGAACRLTSGLQKYACNLTFDPNTAHRKLCLSEDNRSVACNMREQAYPDHPDRFSTWQVLCREPLSRRSYWEVEWSGWYGVVIGASYKVDAGDSPPDVTNIGYNDWSWSLACYDNRYVARHDKRRTQIPAPVFGVHRIAAYLNWPAGTLSFFSVSGDALTHVHTFYSRFSEQLYPAMRFIFAGSSASIL</sequence>
<dbReference type="SUPFAM" id="SSF49899">
    <property type="entry name" value="Concanavalin A-like lectins/glucanases"/>
    <property type="match status" value="1"/>
</dbReference>
<comment type="caution">
    <text evidence="14">The sequence shown here is derived from an EMBL/GenBank/DDBJ whole genome shotgun (WGS) entry which is preliminary data.</text>
</comment>
<dbReference type="Pfam" id="PF17776">
    <property type="entry name" value="NLRC4_HD2"/>
    <property type="match status" value="1"/>
</dbReference>
<dbReference type="Pfam" id="PF05729">
    <property type="entry name" value="NACHT"/>
    <property type="match status" value="1"/>
</dbReference>
<dbReference type="Gene3D" id="3.80.10.10">
    <property type="entry name" value="Ribonuclease Inhibitor"/>
    <property type="match status" value="2"/>
</dbReference>
<name>A0AAV6GTB2_9TELE</name>
<dbReference type="PROSITE" id="PS50837">
    <property type="entry name" value="NACHT"/>
    <property type="match status" value="1"/>
</dbReference>
<dbReference type="Gene3D" id="2.60.120.920">
    <property type="match status" value="1"/>
</dbReference>
<dbReference type="AlphaFoldDB" id="A0AAV6GTB2"/>
<accession>A0AAV6GTB2</accession>
<evidence type="ECO:0000256" key="6">
    <source>
        <dbReference type="ARBA" id="ARBA00022741"/>
    </source>
</evidence>
<evidence type="ECO:0000256" key="4">
    <source>
        <dbReference type="ARBA" id="ARBA00022723"/>
    </source>
</evidence>
<dbReference type="SMART" id="SM01288">
    <property type="entry name" value="FISNA"/>
    <property type="match status" value="1"/>
</dbReference>
<dbReference type="SUPFAM" id="SSF52047">
    <property type="entry name" value="RNI-like"/>
    <property type="match status" value="1"/>
</dbReference>
<evidence type="ECO:0000259" key="13">
    <source>
        <dbReference type="PROSITE" id="PS50837"/>
    </source>
</evidence>
<dbReference type="InterPro" id="IPR018957">
    <property type="entry name" value="Znf_C3HC4_RING-type"/>
</dbReference>
<dbReference type="SMART" id="SM00184">
    <property type="entry name" value="RING"/>
    <property type="match status" value="1"/>
</dbReference>
<dbReference type="InterPro" id="IPR001611">
    <property type="entry name" value="Leu-rich_rpt"/>
</dbReference>
<evidence type="ECO:0000313" key="15">
    <source>
        <dbReference type="Proteomes" id="UP000823561"/>
    </source>
</evidence>
<dbReference type="SMART" id="SM00368">
    <property type="entry name" value="LRR_RI"/>
    <property type="match status" value="7"/>
</dbReference>
<dbReference type="InterPro" id="IPR041267">
    <property type="entry name" value="NLRP_HD2"/>
</dbReference>
<evidence type="ECO:0000256" key="1">
    <source>
        <dbReference type="ARBA" id="ARBA00004496"/>
    </source>
</evidence>
<dbReference type="CDD" id="cd16040">
    <property type="entry name" value="SPRY_PRY_SNTX"/>
    <property type="match status" value="1"/>
</dbReference>
<dbReference type="Proteomes" id="UP000823561">
    <property type="component" value="Chromosome 7"/>
</dbReference>
<evidence type="ECO:0000256" key="5">
    <source>
        <dbReference type="ARBA" id="ARBA00022737"/>
    </source>
</evidence>
<dbReference type="SMART" id="SM00589">
    <property type="entry name" value="PRY"/>
    <property type="match status" value="1"/>
</dbReference>
<dbReference type="InterPro" id="IPR007111">
    <property type="entry name" value="NACHT_NTPase"/>
</dbReference>
<keyword evidence="4" id="KW-0479">Metal-binding</keyword>
<dbReference type="Pfam" id="PF00097">
    <property type="entry name" value="zf-C3HC4"/>
    <property type="match status" value="1"/>
</dbReference>
<dbReference type="GO" id="GO:0005524">
    <property type="term" value="F:ATP binding"/>
    <property type="evidence" value="ECO:0007669"/>
    <property type="project" value="UniProtKB-KW"/>
</dbReference>
<protein>
    <submittedName>
        <fullName evidence="14">Uncharacterized protein</fullName>
    </submittedName>
</protein>
<dbReference type="GO" id="GO:0005737">
    <property type="term" value="C:cytoplasm"/>
    <property type="evidence" value="ECO:0007669"/>
    <property type="project" value="UniProtKB-SubCell"/>
</dbReference>
<evidence type="ECO:0000256" key="2">
    <source>
        <dbReference type="ARBA" id="ARBA00022490"/>
    </source>
</evidence>
<gene>
    <name evidence="14" type="ORF">AALO_G00096210</name>
</gene>
<organism evidence="14 15">
    <name type="scientific">Alosa alosa</name>
    <name type="common">allis shad</name>
    <dbReference type="NCBI Taxonomy" id="278164"/>
    <lineage>
        <taxon>Eukaryota</taxon>
        <taxon>Metazoa</taxon>
        <taxon>Chordata</taxon>
        <taxon>Craniata</taxon>
        <taxon>Vertebrata</taxon>
        <taxon>Euteleostomi</taxon>
        <taxon>Actinopterygii</taxon>
        <taxon>Neopterygii</taxon>
        <taxon>Teleostei</taxon>
        <taxon>Clupei</taxon>
        <taxon>Clupeiformes</taxon>
        <taxon>Clupeoidei</taxon>
        <taxon>Clupeidae</taxon>
        <taxon>Alosa</taxon>
    </lineage>
</organism>
<dbReference type="InterPro" id="IPR006574">
    <property type="entry name" value="PRY"/>
</dbReference>
<dbReference type="Gene3D" id="3.40.50.300">
    <property type="entry name" value="P-loop containing nucleotide triphosphate hydrolases"/>
    <property type="match status" value="1"/>
</dbReference>
<feature type="domain" description="RING-type" evidence="11">
    <location>
        <begin position="16"/>
        <end position="56"/>
    </location>
</feature>
<feature type="domain" description="NACHT" evidence="13">
    <location>
        <begin position="225"/>
        <end position="360"/>
    </location>
</feature>
<dbReference type="Pfam" id="PF17779">
    <property type="entry name" value="WHD_NOD2"/>
    <property type="match status" value="1"/>
</dbReference>
<reference evidence="14" key="1">
    <citation type="submission" date="2020-10" db="EMBL/GenBank/DDBJ databases">
        <title>Chromosome-scale genome assembly of the Allis shad, Alosa alosa.</title>
        <authorList>
            <person name="Margot Z."/>
            <person name="Christophe K."/>
            <person name="Cabau C."/>
            <person name="Louis A."/>
            <person name="Berthelot C."/>
            <person name="Parey E."/>
            <person name="Roest Crollius H."/>
            <person name="Montfort J."/>
            <person name="Robinson-Rechavi M."/>
            <person name="Bucao C."/>
            <person name="Bouchez O."/>
            <person name="Gislard M."/>
            <person name="Lluch J."/>
            <person name="Milhes M."/>
            <person name="Lampietro C."/>
            <person name="Lopez Roques C."/>
            <person name="Donnadieu C."/>
            <person name="Braasch I."/>
            <person name="Desvignes T."/>
            <person name="Postlethwait J."/>
            <person name="Bobe J."/>
            <person name="Guiguen Y."/>
        </authorList>
    </citation>
    <scope>NUCLEOTIDE SEQUENCE</scope>
    <source>
        <strain evidence="14">M-15738</strain>
        <tissue evidence="14">Blood</tissue>
    </source>
</reference>
<dbReference type="Pfam" id="PF13516">
    <property type="entry name" value="LRR_6"/>
    <property type="match status" value="3"/>
</dbReference>
<evidence type="ECO:0000259" key="12">
    <source>
        <dbReference type="PROSITE" id="PS50188"/>
    </source>
</evidence>
<evidence type="ECO:0000313" key="14">
    <source>
        <dbReference type="EMBL" id="KAG5278190.1"/>
    </source>
</evidence>
<dbReference type="PROSITE" id="PS50089">
    <property type="entry name" value="ZF_RING_2"/>
    <property type="match status" value="1"/>
</dbReference>
<keyword evidence="3" id="KW-0433">Leucine-rich repeat</keyword>
<keyword evidence="2" id="KW-0963">Cytoplasm</keyword>
<dbReference type="PROSITE" id="PS00518">
    <property type="entry name" value="ZF_RING_1"/>
    <property type="match status" value="1"/>
</dbReference>
<dbReference type="InterPro" id="IPR027417">
    <property type="entry name" value="P-loop_NTPase"/>
</dbReference>
<keyword evidence="9" id="KW-0067">ATP-binding</keyword>
<evidence type="ECO:0000256" key="10">
    <source>
        <dbReference type="PROSITE-ProRule" id="PRU00175"/>
    </source>
</evidence>
<dbReference type="Pfam" id="PF14484">
    <property type="entry name" value="FISNA"/>
    <property type="match status" value="1"/>
</dbReference>